<accession>A0A4Z1JQN1</accession>
<dbReference type="Proteomes" id="UP000297229">
    <property type="component" value="Unassembled WGS sequence"/>
</dbReference>
<name>A0A4Z1JQN1_9HELO</name>
<feature type="region of interest" description="Disordered" evidence="1">
    <location>
        <begin position="1"/>
        <end position="30"/>
    </location>
</feature>
<evidence type="ECO:0000313" key="3">
    <source>
        <dbReference type="Proteomes" id="UP000297229"/>
    </source>
</evidence>
<feature type="compositionally biased region" description="Basic and acidic residues" evidence="1">
    <location>
        <begin position="15"/>
        <end position="29"/>
    </location>
</feature>
<proteinExistence type="predicted"/>
<organism evidence="2 3">
    <name type="scientific">Botrytis elliptica</name>
    <dbReference type="NCBI Taxonomy" id="278938"/>
    <lineage>
        <taxon>Eukaryota</taxon>
        <taxon>Fungi</taxon>
        <taxon>Dikarya</taxon>
        <taxon>Ascomycota</taxon>
        <taxon>Pezizomycotina</taxon>
        <taxon>Leotiomycetes</taxon>
        <taxon>Helotiales</taxon>
        <taxon>Sclerotiniaceae</taxon>
        <taxon>Botrytis</taxon>
    </lineage>
</organism>
<dbReference type="EMBL" id="PQXM01000186">
    <property type="protein sequence ID" value="TGO75888.1"/>
    <property type="molecule type" value="Genomic_DNA"/>
</dbReference>
<sequence length="64" mass="7400">MPCNELRRNSQLPNEEQKRGTDSIHKASKDQIASGLRQMLSKLDRTQDFLTLQIFEARLTSRTP</sequence>
<keyword evidence="3" id="KW-1185">Reference proteome</keyword>
<evidence type="ECO:0000256" key="1">
    <source>
        <dbReference type="SAM" id="MobiDB-lite"/>
    </source>
</evidence>
<gene>
    <name evidence="2" type="ORF">BELL_0187g00170</name>
</gene>
<dbReference type="AlphaFoldDB" id="A0A4Z1JQN1"/>
<protein>
    <submittedName>
        <fullName evidence="2">Uncharacterized protein</fullName>
    </submittedName>
</protein>
<evidence type="ECO:0000313" key="2">
    <source>
        <dbReference type="EMBL" id="TGO75888.1"/>
    </source>
</evidence>
<comment type="caution">
    <text evidence="2">The sequence shown here is derived from an EMBL/GenBank/DDBJ whole genome shotgun (WGS) entry which is preliminary data.</text>
</comment>
<reference evidence="2 3" key="1">
    <citation type="submission" date="2017-12" db="EMBL/GenBank/DDBJ databases">
        <title>Comparative genomics of Botrytis spp.</title>
        <authorList>
            <person name="Valero-Jimenez C.A."/>
            <person name="Tapia P."/>
            <person name="Veloso J."/>
            <person name="Silva-Moreno E."/>
            <person name="Staats M."/>
            <person name="Valdes J.H."/>
            <person name="Van Kan J.A.L."/>
        </authorList>
    </citation>
    <scope>NUCLEOTIDE SEQUENCE [LARGE SCALE GENOMIC DNA]</scope>
    <source>
        <strain evidence="2 3">Be9601</strain>
    </source>
</reference>